<comment type="caution">
    <text evidence="5">The sequence shown here is derived from an EMBL/GenBank/DDBJ whole genome shotgun (WGS) entry which is preliminary data.</text>
</comment>
<organism evidence="5 6">
    <name type="scientific">Arachis hypogaea</name>
    <name type="common">Peanut</name>
    <dbReference type="NCBI Taxonomy" id="3818"/>
    <lineage>
        <taxon>Eukaryota</taxon>
        <taxon>Viridiplantae</taxon>
        <taxon>Streptophyta</taxon>
        <taxon>Embryophyta</taxon>
        <taxon>Tracheophyta</taxon>
        <taxon>Spermatophyta</taxon>
        <taxon>Magnoliopsida</taxon>
        <taxon>eudicotyledons</taxon>
        <taxon>Gunneridae</taxon>
        <taxon>Pentapetalae</taxon>
        <taxon>rosids</taxon>
        <taxon>fabids</taxon>
        <taxon>Fabales</taxon>
        <taxon>Fabaceae</taxon>
        <taxon>Papilionoideae</taxon>
        <taxon>50 kb inversion clade</taxon>
        <taxon>dalbergioids sensu lato</taxon>
        <taxon>Dalbergieae</taxon>
        <taxon>Pterocarpus clade</taxon>
        <taxon>Arachis</taxon>
    </lineage>
</organism>
<evidence type="ECO:0000259" key="4">
    <source>
        <dbReference type="Pfam" id="PF25019"/>
    </source>
</evidence>
<protein>
    <submittedName>
        <fullName evidence="5">Uncharacterized protein</fullName>
    </submittedName>
</protein>
<dbReference type="InterPro" id="IPR002182">
    <property type="entry name" value="NB-ARC"/>
</dbReference>
<dbReference type="GO" id="GO:0006952">
    <property type="term" value="P:defense response"/>
    <property type="evidence" value="ECO:0007669"/>
    <property type="project" value="UniProtKB-KW"/>
</dbReference>
<dbReference type="SUPFAM" id="SSF52540">
    <property type="entry name" value="P-loop containing nucleoside triphosphate hydrolases"/>
    <property type="match status" value="1"/>
</dbReference>
<dbReference type="OrthoDB" id="1397969at2759"/>
<reference evidence="5 6" key="1">
    <citation type="submission" date="2019-01" db="EMBL/GenBank/DDBJ databases">
        <title>Sequencing of cultivated peanut Arachis hypogaea provides insights into genome evolution and oil improvement.</title>
        <authorList>
            <person name="Chen X."/>
        </authorList>
    </citation>
    <scope>NUCLEOTIDE SEQUENCE [LARGE SCALE GENOMIC DNA]</scope>
    <source>
        <strain evidence="6">cv. Fuhuasheng</strain>
        <tissue evidence="5">Leaves</tissue>
    </source>
</reference>
<dbReference type="InterPro" id="IPR027417">
    <property type="entry name" value="P-loop_NTPase"/>
</dbReference>
<keyword evidence="1" id="KW-0433">Leucine-rich repeat</keyword>
<dbReference type="SMR" id="A0A444ZLP3"/>
<dbReference type="InterPro" id="IPR056789">
    <property type="entry name" value="LRR_R13L1-DRL21"/>
</dbReference>
<dbReference type="GO" id="GO:0043531">
    <property type="term" value="F:ADP binding"/>
    <property type="evidence" value="ECO:0007669"/>
    <property type="project" value="InterPro"/>
</dbReference>
<dbReference type="InterPro" id="IPR042197">
    <property type="entry name" value="Apaf_helical"/>
</dbReference>
<dbReference type="Gramene" id="arahy.Tifrunner.gnm2.ann2.Ah14g385900.1">
    <property type="protein sequence ID" value="arahy.Tifrunner.gnm2.ann2.Ah14g385900.1-CDS-1"/>
    <property type="gene ID" value="arahy.Tifrunner.gnm2.ann2.Ah14g385900"/>
</dbReference>
<sequence>MVASAIGNTIAEITRLSTLRVFGKKTTIIIDNIKRHLLSIKEMVELEHGDAAATTPAWLMDIPLADVATDLWDLLENQKQSNKSSSFLSIEKRLQRIVDDLTKQPLLKIDRNMKDWEMEIPIGFKEDKETIIERMLALTKAKGAVAVVGISGIRGTGKTTLAKFVCDDDEKVKNHFDMVFWIDNIHGESYADYVVQQMVHQLATKKKKVENNGSIENVNLQESIGGNKFLLVLDDLHSENRDEWLKLKEKLKEAASSSSAAVLVTTQNHLLSNAIDEDYTTPKLSEEDSWTLFKQVVREDPSETKIKIAQKKMLSKCGGVPLAILTMARLWKSRGDITEDSETGDLEELFMQEMQLIYYNELPSWHLKQCFAYLSFIFPWEYSSVEENELTRLWMAEGFLGAVHVNSNSSSSSCSPQPQPEDLAHNCIQELGRRSILRVYTDKRDNMTECYLDNELMSGLSRFVAGKDCFCMDDGNADVKETIPRVALTSKNFYVSNGTLSSLIENNKSLRTLLWDGQLSKFPNGVNLRFSACDAIFCAFKSLRVLKLRDLGIKILPVSIGELKSIKYLDLSRNNMKTLPSSIGKLKLLQTLKLSHCLQLRELPNEVKYLVSLRHLEIDECLHLTHLPATLKKLTKLETLSNFVVSTLNNHKHILGFKELVNLNNLSGQLEISHLERLKFVDGNHDAAAAYLKEKQHLKRLILNWNHDNDHEDNKKHDERSLEQLEPHPNLQQLHIVGYSGVKYSSWLSSLNNLVGLSLNNCSKCESLPLEQFPKLKYLHLRRLDSLKYVIDQDDRCSWLQSEHLQYLSITDCPNLMSWWKGNTHNKALLFGAIKEMEIRYCPKLNSLPLFPNLEDSLELEGSSVKPLLDTINYSGPNNSGMASNSSSDWSLSRVTHLRIKNVEQHSLLPEDWLRNFVSLKYIRISERMSLIKGFKHLHSLSTMIIENCTLVDLSRDEWEGLQSLDDLVLYQLAKLESLPKGIKHLTSLTYLHIDSCPELKTLTEEIGHLKSLKILCIIDCHKLASLPKGMINLKSLNWLLIRSCPLLLPRCQQGTGDDWPKIKHIKDIQLVGASEAYDQ</sequence>
<evidence type="ECO:0000259" key="3">
    <source>
        <dbReference type="Pfam" id="PF00931"/>
    </source>
</evidence>
<dbReference type="PANTHER" id="PTHR36766:SF40">
    <property type="entry name" value="DISEASE RESISTANCE PROTEIN RGA3"/>
    <property type="match status" value="1"/>
</dbReference>
<dbReference type="Gene3D" id="3.40.50.300">
    <property type="entry name" value="P-loop containing nucleotide triphosphate hydrolases"/>
    <property type="match status" value="1"/>
</dbReference>
<feature type="domain" description="R13L1/DRL21-like LRR repeat region" evidence="4">
    <location>
        <begin position="658"/>
        <end position="783"/>
    </location>
</feature>
<dbReference type="AlphaFoldDB" id="A0A444ZLP3"/>
<dbReference type="PANTHER" id="PTHR36766">
    <property type="entry name" value="PLANT BROAD-SPECTRUM MILDEW RESISTANCE PROTEIN RPW8"/>
    <property type="match status" value="1"/>
</dbReference>
<evidence type="ECO:0000256" key="2">
    <source>
        <dbReference type="ARBA" id="ARBA00022821"/>
    </source>
</evidence>
<dbReference type="EMBL" id="SDMP01000014">
    <property type="protein sequence ID" value="RYR15109.1"/>
    <property type="molecule type" value="Genomic_DNA"/>
</dbReference>
<dbReference type="InterPro" id="IPR032675">
    <property type="entry name" value="LRR_dom_sf"/>
</dbReference>
<accession>A0A444ZLP3</accession>
<dbReference type="Pfam" id="PF00931">
    <property type="entry name" value="NB-ARC"/>
    <property type="match status" value="1"/>
</dbReference>
<evidence type="ECO:0000256" key="1">
    <source>
        <dbReference type="ARBA" id="ARBA00022614"/>
    </source>
</evidence>
<dbReference type="Pfam" id="PF25019">
    <property type="entry name" value="LRR_R13L1-DRL21"/>
    <property type="match status" value="1"/>
</dbReference>
<dbReference type="Proteomes" id="UP000289738">
    <property type="component" value="Chromosome B04"/>
</dbReference>
<dbReference type="PRINTS" id="PR00364">
    <property type="entry name" value="DISEASERSIST"/>
</dbReference>
<keyword evidence="6" id="KW-1185">Reference proteome</keyword>
<evidence type="ECO:0000313" key="6">
    <source>
        <dbReference type="Proteomes" id="UP000289738"/>
    </source>
</evidence>
<dbReference type="Gene3D" id="3.80.10.10">
    <property type="entry name" value="Ribonuclease Inhibitor"/>
    <property type="match status" value="3"/>
</dbReference>
<proteinExistence type="predicted"/>
<evidence type="ECO:0000313" key="5">
    <source>
        <dbReference type="EMBL" id="RYR15109.1"/>
    </source>
</evidence>
<name>A0A444ZLP3_ARAHY</name>
<dbReference type="STRING" id="3818.A0A444ZLP3"/>
<feature type="domain" description="NB-ARC" evidence="3">
    <location>
        <begin position="128"/>
        <end position="300"/>
    </location>
</feature>
<gene>
    <name evidence="5" type="ORF">Ahy_B04g071832</name>
</gene>
<keyword evidence="2" id="KW-0611">Plant defense</keyword>
<dbReference type="Gene3D" id="1.10.8.430">
    <property type="entry name" value="Helical domain of apoptotic protease-activating factors"/>
    <property type="match status" value="1"/>
</dbReference>
<dbReference type="SUPFAM" id="SSF52058">
    <property type="entry name" value="L domain-like"/>
    <property type="match status" value="2"/>
</dbReference>